<dbReference type="EMBL" id="JQAR01000004">
    <property type="protein sequence ID" value="KRN31623.1"/>
    <property type="molecule type" value="Genomic_DNA"/>
</dbReference>
<feature type="domain" description="Bro-N" evidence="1">
    <location>
        <begin position="1"/>
        <end position="110"/>
    </location>
</feature>
<dbReference type="PANTHER" id="PTHR36180">
    <property type="entry name" value="DNA-BINDING PROTEIN-RELATED-RELATED"/>
    <property type="match status" value="1"/>
</dbReference>
<dbReference type="AlphaFoldDB" id="A0A0R2G222"/>
<dbReference type="STRING" id="1618.IV36_GL001746"/>
<dbReference type="GO" id="GO:0003677">
    <property type="term" value="F:DNA binding"/>
    <property type="evidence" value="ECO:0007669"/>
    <property type="project" value="InterPro"/>
</dbReference>
<gene>
    <name evidence="2" type="ORF">IV36_GL001746</name>
</gene>
<sequence length="298" mass="34101">MLKMKKELQMNFSFEGNKVRTVQINNEPYFVGKDVAEILGYSNTRDALLKHVDIEDKGVANCDTLGGMQKLTAINESGLYSLIISSKLPSAKKFKHWVTSEVLPSIRNHGVYMTPETLQETLAKPENMIQILTALKDEQEARQIAETKVITLNTRIKKQAPKVAYHDQILKTQGVTYTATQIAKEYGTSASKLNNLLHELKFIYKSNGQWVLYSKFQSAGLTQSETVERNGRVFDSTRWTERGRKAMFYLLTKKGFVDEDNKIDWVKVKEIREENYKKIMGDTIMDSEELDNNMAILK</sequence>
<accession>A0A0R2G222</accession>
<comment type="caution">
    <text evidence="2">The sequence shown here is derived from an EMBL/GenBank/DDBJ whole genome shotgun (WGS) entry which is preliminary data.</text>
</comment>
<proteinExistence type="predicted"/>
<dbReference type="Pfam" id="PF02498">
    <property type="entry name" value="Bro-N"/>
    <property type="match status" value="1"/>
</dbReference>
<dbReference type="SMART" id="SM01040">
    <property type="entry name" value="Bro-N"/>
    <property type="match status" value="1"/>
</dbReference>
<dbReference type="PATRIC" id="fig|1618.3.peg.1776"/>
<evidence type="ECO:0000313" key="3">
    <source>
        <dbReference type="Proteomes" id="UP000051727"/>
    </source>
</evidence>
<evidence type="ECO:0000259" key="1">
    <source>
        <dbReference type="PROSITE" id="PS51750"/>
    </source>
</evidence>
<organism evidence="2 3">
    <name type="scientific">Liquorilactobacillus mali</name>
    <dbReference type="NCBI Taxonomy" id="1618"/>
    <lineage>
        <taxon>Bacteria</taxon>
        <taxon>Bacillati</taxon>
        <taxon>Bacillota</taxon>
        <taxon>Bacilli</taxon>
        <taxon>Lactobacillales</taxon>
        <taxon>Lactobacillaceae</taxon>
        <taxon>Liquorilactobacillus</taxon>
    </lineage>
</organism>
<name>A0A0R2G222_9LACO</name>
<dbReference type="PANTHER" id="PTHR36180:SF2">
    <property type="entry name" value="BRO FAMILY PROTEIN"/>
    <property type="match status" value="1"/>
</dbReference>
<evidence type="ECO:0000313" key="2">
    <source>
        <dbReference type="EMBL" id="KRN31623.1"/>
    </source>
</evidence>
<dbReference type="InterPro" id="IPR003497">
    <property type="entry name" value="BRO_N_domain"/>
</dbReference>
<protein>
    <submittedName>
        <fullName evidence="2">Prophage antirepressor</fullName>
    </submittedName>
</protein>
<dbReference type="Pfam" id="PF03374">
    <property type="entry name" value="ANT"/>
    <property type="match status" value="1"/>
</dbReference>
<reference evidence="2 3" key="1">
    <citation type="journal article" date="2015" name="Genome Announc.">
        <title>Expanding the biotechnology potential of lactobacilli through comparative genomics of 213 strains and associated genera.</title>
        <authorList>
            <person name="Sun Z."/>
            <person name="Harris H.M."/>
            <person name="McCann A."/>
            <person name="Guo C."/>
            <person name="Argimon S."/>
            <person name="Zhang W."/>
            <person name="Yang X."/>
            <person name="Jeffery I.B."/>
            <person name="Cooney J.C."/>
            <person name="Kagawa T.F."/>
            <person name="Liu W."/>
            <person name="Song Y."/>
            <person name="Salvetti E."/>
            <person name="Wrobel A."/>
            <person name="Rasinkangas P."/>
            <person name="Parkhill J."/>
            <person name="Rea M.C."/>
            <person name="O'Sullivan O."/>
            <person name="Ritari J."/>
            <person name="Douillard F.P."/>
            <person name="Paul Ross R."/>
            <person name="Yang R."/>
            <person name="Briner A.E."/>
            <person name="Felis G.E."/>
            <person name="de Vos W.M."/>
            <person name="Barrangou R."/>
            <person name="Klaenhammer T.R."/>
            <person name="Caufield P.W."/>
            <person name="Cui Y."/>
            <person name="Zhang H."/>
            <person name="O'Toole P.W."/>
        </authorList>
    </citation>
    <scope>NUCLEOTIDE SEQUENCE [LARGE SCALE GENOMIC DNA]</scope>
    <source>
        <strain evidence="2 3">ATCC 27304</strain>
    </source>
</reference>
<dbReference type="PROSITE" id="PS51750">
    <property type="entry name" value="BRO_N"/>
    <property type="match status" value="1"/>
</dbReference>
<dbReference type="InterPro" id="IPR005039">
    <property type="entry name" value="Ant_C"/>
</dbReference>
<dbReference type="Proteomes" id="UP000051727">
    <property type="component" value="Unassembled WGS sequence"/>
</dbReference>